<proteinExistence type="predicted"/>
<comment type="caution">
    <text evidence="2">The sequence shown here is derived from an EMBL/GenBank/DDBJ whole genome shotgun (WGS) entry which is preliminary data.</text>
</comment>
<protein>
    <recommendedName>
        <fullName evidence="1">AbiEi antitoxin C-terminal domain-containing protein</fullName>
    </recommendedName>
</protein>
<evidence type="ECO:0000259" key="1">
    <source>
        <dbReference type="Pfam" id="PF09407"/>
    </source>
</evidence>
<evidence type="ECO:0000313" key="2">
    <source>
        <dbReference type="EMBL" id="KAA6339069.1"/>
    </source>
</evidence>
<sequence>MDKYKKIRYWVEDLPKRGKTTFNRQEVENQFADMTRQNISNALNRLVIKKKIQSVWKGFWVIVPVEYALGGVVDPIEYIDQLMKYLNKQYYIGLLSAAALYGAAHQQPMELMLVSNARSLRDKTNKDVKISFVTKKEIPYAYLKQITTRSGCIQVSSPELTATDLLVYATQIGGLNRSATILNELAEVVDFENIGNDFFELSDTAIIQRVGYLMDELGYTEQADILYDKAQKANLKFRYYPFSIRKKSEILSEFPTDKKWKIIINEEIETDL</sequence>
<organism evidence="2">
    <name type="scientific">termite gut metagenome</name>
    <dbReference type="NCBI Taxonomy" id="433724"/>
    <lineage>
        <taxon>unclassified sequences</taxon>
        <taxon>metagenomes</taxon>
        <taxon>organismal metagenomes</taxon>
    </lineage>
</organism>
<dbReference type="Pfam" id="PF09407">
    <property type="entry name" value="AbiEi_1"/>
    <property type="match status" value="1"/>
</dbReference>
<accession>A0A5J4RZ40</accession>
<dbReference type="AlphaFoldDB" id="A0A5J4RZ40"/>
<gene>
    <name evidence="2" type="ORF">EZS27_012963</name>
</gene>
<reference evidence="2" key="1">
    <citation type="submission" date="2019-03" db="EMBL/GenBank/DDBJ databases">
        <title>Single cell metagenomics reveals metabolic interactions within the superorganism composed of flagellate Streblomastix strix and complex community of Bacteroidetes bacteria on its surface.</title>
        <authorList>
            <person name="Treitli S.C."/>
            <person name="Kolisko M."/>
            <person name="Husnik F."/>
            <person name="Keeling P."/>
            <person name="Hampl V."/>
        </authorList>
    </citation>
    <scope>NUCLEOTIDE SEQUENCE</scope>
    <source>
        <strain evidence="2">STM</strain>
    </source>
</reference>
<feature type="domain" description="AbiEi antitoxin C-terminal" evidence="1">
    <location>
        <begin position="79"/>
        <end position="216"/>
    </location>
</feature>
<dbReference type="InterPro" id="IPR018547">
    <property type="entry name" value="AbiEi_C"/>
</dbReference>
<dbReference type="EMBL" id="SNRY01000566">
    <property type="protein sequence ID" value="KAA6339069.1"/>
    <property type="molecule type" value="Genomic_DNA"/>
</dbReference>
<name>A0A5J4RZ40_9ZZZZ</name>